<gene>
    <name evidence="4" type="ORF">CAPTEDRAFT_188207</name>
</gene>
<dbReference type="AlphaFoldDB" id="R7TFK5"/>
<dbReference type="HOGENOM" id="CLU_009460_2_1_1"/>
<evidence type="ECO:0000259" key="3">
    <source>
        <dbReference type="Pfam" id="PF05729"/>
    </source>
</evidence>
<dbReference type="EMBL" id="AMQN01014672">
    <property type="status" value="NOT_ANNOTATED_CDS"/>
    <property type="molecule type" value="Genomic_DNA"/>
</dbReference>
<proteinExistence type="predicted"/>
<keyword evidence="1" id="KW-0547">Nucleotide-binding</keyword>
<dbReference type="Pfam" id="PF05729">
    <property type="entry name" value="NACHT"/>
    <property type="match status" value="1"/>
</dbReference>
<accession>R7TFK5</accession>
<keyword evidence="2" id="KW-0067">ATP-binding</keyword>
<reference evidence="4 6" key="2">
    <citation type="journal article" date="2013" name="Nature">
        <title>Insights into bilaterian evolution from three spiralian genomes.</title>
        <authorList>
            <person name="Simakov O."/>
            <person name="Marletaz F."/>
            <person name="Cho S.J."/>
            <person name="Edsinger-Gonzales E."/>
            <person name="Havlak P."/>
            <person name="Hellsten U."/>
            <person name="Kuo D.H."/>
            <person name="Larsson T."/>
            <person name="Lv J."/>
            <person name="Arendt D."/>
            <person name="Savage R."/>
            <person name="Osoegawa K."/>
            <person name="de Jong P."/>
            <person name="Grimwood J."/>
            <person name="Chapman J.A."/>
            <person name="Shapiro H."/>
            <person name="Aerts A."/>
            <person name="Otillar R.P."/>
            <person name="Terry A.Y."/>
            <person name="Boore J.L."/>
            <person name="Grigoriev I.V."/>
            <person name="Lindberg D.R."/>
            <person name="Seaver E.C."/>
            <person name="Weisblat D.A."/>
            <person name="Putnam N.H."/>
            <person name="Rokhsar D.S."/>
        </authorList>
    </citation>
    <scope>NUCLEOTIDE SEQUENCE</scope>
    <source>
        <strain evidence="4 6">I ESC-2004</strain>
    </source>
</reference>
<reference evidence="5" key="3">
    <citation type="submission" date="2015-06" db="UniProtKB">
        <authorList>
            <consortium name="EnsemblMetazoa"/>
        </authorList>
    </citation>
    <scope>IDENTIFICATION</scope>
</reference>
<dbReference type="STRING" id="283909.R7TFK5"/>
<name>R7TFK5_CAPTE</name>
<organism evidence="4">
    <name type="scientific">Capitella teleta</name>
    <name type="common">Polychaete worm</name>
    <dbReference type="NCBI Taxonomy" id="283909"/>
    <lineage>
        <taxon>Eukaryota</taxon>
        <taxon>Metazoa</taxon>
        <taxon>Spiralia</taxon>
        <taxon>Lophotrochozoa</taxon>
        <taxon>Annelida</taxon>
        <taxon>Polychaeta</taxon>
        <taxon>Sedentaria</taxon>
        <taxon>Scolecida</taxon>
        <taxon>Capitellidae</taxon>
        <taxon>Capitella</taxon>
    </lineage>
</organism>
<dbReference type="PANTHER" id="PTHR46312:SF2">
    <property type="entry name" value="NUCLEOTIDE-BINDING OLIGOMERIZATION DOMAIN-CONTAINING PROTEIN 2-LIKE"/>
    <property type="match status" value="1"/>
</dbReference>
<protein>
    <recommendedName>
        <fullName evidence="3">NACHT domain-containing protein</fullName>
    </recommendedName>
</protein>
<feature type="domain" description="NACHT" evidence="3">
    <location>
        <begin position="43"/>
        <end position="138"/>
    </location>
</feature>
<sequence>MLIITVIIIIKESPEFLSRKFLAYEWSHGSRRDHPSGLANIHKFDLVFYLKAEDLKHQDSIAEAIRCHLLPEDFKMSPNNLEELLQTTTVLFLIDAYDEAYVDNLLLEKLIEKKHLRKSSLLLTSRRHFLRHKLNYFNCRLSLEGYDKTQQLNHVKKLAEHENIPVNQFDSLLENDEISGICSNPLYLTLLCLLYTEEEFSINSRTDLFCAMHEFILLKASGRMNVTQEDMEQQVMHPLYKLAFDAYQNNEYLIQEHDLQNTSCGMDAIIQVGYLIKHITVSRLQAKLQHRFTHTTVMEFLAAKHLSLMAEHGRQVWLQNVYKQTGEMETNLLPLMRFSVPSLWNESTETEEDSPYAQDETVAAFVFGLLETDPENLVKMATTIMNWTRFSDKFHMDFADIHCLRAHVLNKLICELHIIPPALEDAIIQRCPSHVFFGKSCSVKCLKGLVIICNLKNMKPRSISVDITHMWSEFDHHFSLLIELSKCQSIDLIGIAPEDNKQLKQCLLQLRLGQADCIQNVKITMSESIREIAARDLRFGDELRGLHLQGFDKLNTRRYLEAVSQKSLTTLKVVNCDLDDKCRTFLSKLMRNPNLQHVSLRSGDNHMGQFIHLLARLPELRSLWICLKEMNPSEKKQFEIILKKNTLQELRLVHCGFYVYQILSNNYSNMTSLRELRMMDADCIPYIFLPMHPILPGIQCLNLQVIQLCFYLRDSNLIALSNAMSSWPNLKVLNIFDSFTLLNILSGNTRPFRIQVSETTIRILFRAITGCQYLKTLYLFGIQIQDSSLYDFCQMVDSLGQLNVFVLWYSYDDTLTKDGIDKLEAYLMQKQDEMILLYSSTRLPDGEDK</sequence>
<dbReference type="Proteomes" id="UP000014760">
    <property type="component" value="Unassembled WGS sequence"/>
</dbReference>
<dbReference type="Gene3D" id="3.80.10.10">
    <property type="entry name" value="Ribonuclease Inhibitor"/>
    <property type="match status" value="1"/>
</dbReference>
<evidence type="ECO:0000313" key="6">
    <source>
        <dbReference type="Proteomes" id="UP000014760"/>
    </source>
</evidence>
<dbReference type="GO" id="GO:0005524">
    <property type="term" value="F:ATP binding"/>
    <property type="evidence" value="ECO:0007669"/>
    <property type="project" value="UniProtKB-KW"/>
</dbReference>
<dbReference type="OrthoDB" id="21449at2759"/>
<dbReference type="OMA" id="CESSTEM"/>
<evidence type="ECO:0000313" key="4">
    <source>
        <dbReference type="EMBL" id="ELT89816.1"/>
    </source>
</evidence>
<dbReference type="Gene3D" id="3.40.50.300">
    <property type="entry name" value="P-loop containing nucleotide triphosphate hydrolases"/>
    <property type="match status" value="1"/>
</dbReference>
<evidence type="ECO:0000256" key="1">
    <source>
        <dbReference type="ARBA" id="ARBA00022741"/>
    </source>
</evidence>
<dbReference type="PANTHER" id="PTHR46312">
    <property type="entry name" value="NACHT DOMAIN-CONTAINING PROTEIN"/>
    <property type="match status" value="1"/>
</dbReference>
<dbReference type="EMBL" id="KB311158">
    <property type="protein sequence ID" value="ELT89816.1"/>
    <property type="molecule type" value="Genomic_DNA"/>
</dbReference>
<dbReference type="EMBL" id="AMQN01014671">
    <property type="status" value="NOT_ANNOTATED_CDS"/>
    <property type="molecule type" value="Genomic_DNA"/>
</dbReference>
<evidence type="ECO:0000256" key="2">
    <source>
        <dbReference type="ARBA" id="ARBA00022840"/>
    </source>
</evidence>
<evidence type="ECO:0000313" key="5">
    <source>
        <dbReference type="EnsemblMetazoa" id="CapteP188207"/>
    </source>
</evidence>
<reference evidence="6" key="1">
    <citation type="submission" date="2012-12" db="EMBL/GenBank/DDBJ databases">
        <authorList>
            <person name="Hellsten U."/>
            <person name="Grimwood J."/>
            <person name="Chapman J.A."/>
            <person name="Shapiro H."/>
            <person name="Aerts A."/>
            <person name="Otillar R.P."/>
            <person name="Terry A.Y."/>
            <person name="Boore J.L."/>
            <person name="Simakov O."/>
            <person name="Marletaz F."/>
            <person name="Cho S.-J."/>
            <person name="Edsinger-Gonzales E."/>
            <person name="Havlak P."/>
            <person name="Kuo D.-H."/>
            <person name="Larsson T."/>
            <person name="Lv J."/>
            <person name="Arendt D."/>
            <person name="Savage R."/>
            <person name="Osoegawa K."/>
            <person name="de Jong P."/>
            <person name="Lindberg D.R."/>
            <person name="Seaver E.C."/>
            <person name="Weisblat D.A."/>
            <person name="Putnam N.H."/>
            <person name="Grigoriev I.V."/>
            <person name="Rokhsar D.S."/>
        </authorList>
    </citation>
    <scope>NUCLEOTIDE SEQUENCE</scope>
    <source>
        <strain evidence="6">I ESC-2004</strain>
    </source>
</reference>
<keyword evidence="6" id="KW-1185">Reference proteome</keyword>
<dbReference type="EnsemblMetazoa" id="CapteT188207">
    <property type="protein sequence ID" value="CapteP188207"/>
    <property type="gene ID" value="CapteG188207"/>
</dbReference>
<dbReference type="InterPro" id="IPR007111">
    <property type="entry name" value="NACHT_NTPase"/>
</dbReference>
<dbReference type="InterPro" id="IPR027417">
    <property type="entry name" value="P-loop_NTPase"/>
</dbReference>
<dbReference type="InterPro" id="IPR032675">
    <property type="entry name" value="LRR_dom_sf"/>
</dbReference>
<dbReference type="SUPFAM" id="SSF52047">
    <property type="entry name" value="RNI-like"/>
    <property type="match status" value="1"/>
</dbReference>